<dbReference type="OrthoDB" id="7630456at2"/>
<dbReference type="Proteomes" id="UP000244810">
    <property type="component" value="Unassembled WGS sequence"/>
</dbReference>
<evidence type="ECO:0000313" key="1">
    <source>
        <dbReference type="EMBL" id="PVE48952.1"/>
    </source>
</evidence>
<comment type="caution">
    <text evidence="1">The sequence shown here is derived from an EMBL/GenBank/DDBJ whole genome shotgun (WGS) entry which is preliminary data.</text>
</comment>
<dbReference type="AlphaFoldDB" id="A0A2T7UW89"/>
<dbReference type="InterPro" id="IPR021508">
    <property type="entry name" value="Gp17-like"/>
</dbReference>
<protein>
    <submittedName>
        <fullName evidence="1">DUF3168 domain-containing protein</fullName>
    </submittedName>
</protein>
<dbReference type="RefSeq" id="WP_107749458.1">
    <property type="nucleotide sequence ID" value="NZ_QBKF01000001.1"/>
</dbReference>
<keyword evidence="2" id="KW-1185">Reference proteome</keyword>
<sequence>MAEPSLALQAAIRARLIASPVVMALVPADHVQDRNTQPEVFPCILIGEAQTLPGPGLARTRHEVFADLHIWAEEPGLATAKMIAGTIRDALRTRPWLVPGFHVADSAIRQTRFLRDPEGVSHGIITLRADMVEVGA</sequence>
<reference evidence="1 2" key="1">
    <citation type="journal article" date="2011" name="Syst. Appl. Microbiol.">
        <title>Defluviimonas denitrificans gen. nov., sp. nov., and Pararhodobacter aggregans gen. nov., sp. nov., non-phototrophic Rhodobacteraceae from the biofilter of a marine aquaculture.</title>
        <authorList>
            <person name="Foesel B.U."/>
            <person name="Drake H.L."/>
            <person name="Schramm A."/>
        </authorList>
    </citation>
    <scope>NUCLEOTIDE SEQUENCE [LARGE SCALE GENOMIC DNA]</scope>
    <source>
        <strain evidence="1 2">D1-19</strain>
    </source>
</reference>
<organism evidence="1 2">
    <name type="scientific">Pararhodobacter aggregans</name>
    <dbReference type="NCBI Taxonomy" id="404875"/>
    <lineage>
        <taxon>Bacteria</taxon>
        <taxon>Pseudomonadati</taxon>
        <taxon>Pseudomonadota</taxon>
        <taxon>Alphaproteobacteria</taxon>
        <taxon>Rhodobacterales</taxon>
        <taxon>Paracoccaceae</taxon>
        <taxon>Pararhodobacter</taxon>
    </lineage>
</organism>
<dbReference type="EMBL" id="QDDR01000001">
    <property type="protein sequence ID" value="PVE48952.1"/>
    <property type="molecule type" value="Genomic_DNA"/>
</dbReference>
<dbReference type="InterPro" id="IPR053745">
    <property type="entry name" value="Viral_Tail_Comp_sf"/>
</dbReference>
<dbReference type="Pfam" id="PF11367">
    <property type="entry name" value="Tail_completion_gp17"/>
    <property type="match status" value="1"/>
</dbReference>
<name>A0A2T7UW89_9RHOB</name>
<accession>A0A2T7UW89</accession>
<dbReference type="Gene3D" id="3.30.2000.30">
    <property type="match status" value="1"/>
</dbReference>
<proteinExistence type="predicted"/>
<evidence type="ECO:0000313" key="2">
    <source>
        <dbReference type="Proteomes" id="UP000244810"/>
    </source>
</evidence>
<gene>
    <name evidence="1" type="ORF">DDE23_00660</name>
</gene>